<dbReference type="RefSeq" id="WP_249280581.1">
    <property type="nucleotide sequence ID" value="NZ_JACRSS010000004.1"/>
</dbReference>
<dbReference type="GO" id="GO:0004177">
    <property type="term" value="F:aminopeptidase activity"/>
    <property type="evidence" value="ECO:0007669"/>
    <property type="project" value="UniProtKB-KW"/>
</dbReference>
<proteinExistence type="inferred from homology"/>
<evidence type="ECO:0000256" key="1">
    <source>
        <dbReference type="ARBA" id="ARBA00022723"/>
    </source>
</evidence>
<dbReference type="GO" id="GO:0046872">
    <property type="term" value="F:metal ion binding"/>
    <property type="evidence" value="ECO:0007669"/>
    <property type="project" value="UniProtKB-KW"/>
</dbReference>
<organism evidence="6 7">
    <name type="scientific">Guopingia tenuis</name>
    <dbReference type="NCBI Taxonomy" id="2763656"/>
    <lineage>
        <taxon>Bacteria</taxon>
        <taxon>Bacillati</taxon>
        <taxon>Bacillota</taxon>
        <taxon>Clostridia</taxon>
        <taxon>Christensenellales</taxon>
        <taxon>Christensenellaceae</taxon>
        <taxon>Guopingia</taxon>
    </lineage>
</organism>
<dbReference type="Gene3D" id="3.40.350.10">
    <property type="entry name" value="Creatinase/prolidase N-terminal domain"/>
    <property type="match status" value="1"/>
</dbReference>
<dbReference type="EMBL" id="JACRSS010000004">
    <property type="protein sequence ID" value="MBC8538929.1"/>
    <property type="molecule type" value="Genomic_DNA"/>
</dbReference>
<dbReference type="AlphaFoldDB" id="A0A926DJK8"/>
<evidence type="ECO:0000256" key="3">
    <source>
        <dbReference type="RuleBase" id="RU000590"/>
    </source>
</evidence>
<comment type="caution">
    <text evidence="6">The sequence shown here is derived from an EMBL/GenBank/DDBJ whole genome shotgun (WGS) entry which is preliminary data.</text>
</comment>
<comment type="similarity">
    <text evidence="3">Belongs to the peptidase M24B family.</text>
</comment>
<keyword evidence="6" id="KW-0031">Aminopeptidase</keyword>
<evidence type="ECO:0000259" key="4">
    <source>
        <dbReference type="Pfam" id="PF00557"/>
    </source>
</evidence>
<feature type="domain" description="Peptidase M24" evidence="4">
    <location>
        <begin position="137"/>
        <end position="338"/>
    </location>
</feature>
<evidence type="ECO:0000313" key="6">
    <source>
        <dbReference type="EMBL" id="MBC8538929.1"/>
    </source>
</evidence>
<dbReference type="InterPro" id="IPR000994">
    <property type="entry name" value="Pept_M24"/>
</dbReference>
<evidence type="ECO:0000256" key="2">
    <source>
        <dbReference type="ARBA" id="ARBA00022801"/>
    </source>
</evidence>
<reference evidence="6" key="1">
    <citation type="submission" date="2020-08" db="EMBL/GenBank/DDBJ databases">
        <title>Genome public.</title>
        <authorList>
            <person name="Liu C."/>
            <person name="Sun Q."/>
        </authorList>
    </citation>
    <scope>NUCLEOTIDE SEQUENCE</scope>
    <source>
        <strain evidence="6">NSJ-63</strain>
    </source>
</reference>
<dbReference type="PROSITE" id="PS00491">
    <property type="entry name" value="PROLINE_PEPTIDASE"/>
    <property type="match status" value="1"/>
</dbReference>
<keyword evidence="2" id="KW-0378">Hydrolase</keyword>
<evidence type="ECO:0000313" key="7">
    <source>
        <dbReference type="Proteomes" id="UP000617951"/>
    </source>
</evidence>
<dbReference type="InterPro" id="IPR036005">
    <property type="entry name" value="Creatinase/aminopeptidase-like"/>
</dbReference>
<dbReference type="Pfam" id="PF00557">
    <property type="entry name" value="Peptidase_M24"/>
    <property type="match status" value="1"/>
</dbReference>
<feature type="domain" description="Creatinase N-terminal" evidence="5">
    <location>
        <begin position="4"/>
        <end position="129"/>
    </location>
</feature>
<dbReference type="Proteomes" id="UP000617951">
    <property type="component" value="Unassembled WGS sequence"/>
</dbReference>
<keyword evidence="7" id="KW-1185">Reference proteome</keyword>
<keyword evidence="6" id="KW-0645">Protease</keyword>
<gene>
    <name evidence="6" type="ORF">H8693_08280</name>
</gene>
<name>A0A926DJK8_9FIRM</name>
<accession>A0A926DJK8</accession>
<dbReference type="SUPFAM" id="SSF53092">
    <property type="entry name" value="Creatinase/prolidase N-terminal domain"/>
    <property type="match status" value="1"/>
</dbReference>
<dbReference type="Pfam" id="PF01321">
    <property type="entry name" value="Creatinase_N"/>
    <property type="match status" value="1"/>
</dbReference>
<dbReference type="CDD" id="cd01092">
    <property type="entry name" value="APP-like"/>
    <property type="match status" value="1"/>
</dbReference>
<sequence>MNKLEQIREYMNRNDIDGVLLISPENVRWLSGFSGDSAQILVTQNHQYFITDCRYIEQAEREMGDTFRYIKAAHAERLRRIDKLLDKHGTKCLGIEKEVVTISLMQKYQESWFMKYAYIDEELKRLRSIKTPEELARMREGAKITQAAFEHILDYVKEGVSEFDLLAELQYFLNKQGTVPSFPPIIASGENAALPHATVSHRKLQAGDLLTMDFGCIYQGICTDFTRTIGISGVEEELEMIYNIVKSANLAGLEAVRAGIGANEVDQVVRSVIQEAGYGAYFEHGTGHGVGVEIHEAPAITAYSTDVLKENMVITIEPGIYLPGKGGVRIEDMIAVTEEGYENFYTAAKDLIIK</sequence>
<protein>
    <submittedName>
        <fullName evidence="6">Aminopeptidase P family protein</fullName>
    </submittedName>
</protein>
<dbReference type="InterPro" id="IPR029149">
    <property type="entry name" value="Creatin/AminoP/Spt16_N"/>
</dbReference>
<dbReference type="SUPFAM" id="SSF55920">
    <property type="entry name" value="Creatinase/aminopeptidase"/>
    <property type="match status" value="1"/>
</dbReference>
<dbReference type="PANTHER" id="PTHR46112:SF3">
    <property type="entry name" value="AMINOPEPTIDASE YPDF"/>
    <property type="match status" value="1"/>
</dbReference>
<dbReference type="PANTHER" id="PTHR46112">
    <property type="entry name" value="AMINOPEPTIDASE"/>
    <property type="match status" value="1"/>
</dbReference>
<dbReference type="Gene3D" id="3.90.230.10">
    <property type="entry name" value="Creatinase/methionine aminopeptidase superfamily"/>
    <property type="match status" value="1"/>
</dbReference>
<dbReference type="InterPro" id="IPR000587">
    <property type="entry name" value="Creatinase_N"/>
</dbReference>
<dbReference type="InterPro" id="IPR050659">
    <property type="entry name" value="Peptidase_M24B"/>
</dbReference>
<dbReference type="InterPro" id="IPR001131">
    <property type="entry name" value="Peptidase_M24B_aminopep-P_CS"/>
</dbReference>
<evidence type="ECO:0000259" key="5">
    <source>
        <dbReference type="Pfam" id="PF01321"/>
    </source>
</evidence>
<keyword evidence="1 3" id="KW-0479">Metal-binding</keyword>